<dbReference type="Proteomes" id="UP001201701">
    <property type="component" value="Unassembled WGS sequence"/>
</dbReference>
<evidence type="ECO:0000313" key="5">
    <source>
        <dbReference type="Proteomes" id="UP001201701"/>
    </source>
</evidence>
<comment type="caution">
    <text evidence="4">The sequence shown here is derived from an EMBL/GenBank/DDBJ whole genome shotgun (WGS) entry which is preliminary data.</text>
</comment>
<keyword evidence="3" id="KW-0963">Cytoplasm</keyword>
<comment type="function">
    <text evidence="3">Required for maturation of urease via the functional incorporation of the urease nickel metallocenter.</text>
</comment>
<dbReference type="PIRSF" id="PIRSF009467">
    <property type="entry name" value="Ureas_acces_UreF"/>
    <property type="match status" value="1"/>
</dbReference>
<accession>A0ABS9QEX2</accession>
<dbReference type="InterPro" id="IPR002639">
    <property type="entry name" value="UreF"/>
</dbReference>
<gene>
    <name evidence="3" type="primary">ureF</name>
    <name evidence="4" type="ORF">L4923_13205</name>
</gene>
<evidence type="ECO:0000256" key="3">
    <source>
        <dbReference type="HAMAP-Rule" id="MF_01385"/>
    </source>
</evidence>
<dbReference type="EMBL" id="JAKREW010000010">
    <property type="protein sequence ID" value="MCG7505974.1"/>
    <property type="molecule type" value="Genomic_DNA"/>
</dbReference>
<dbReference type="HAMAP" id="MF_01385">
    <property type="entry name" value="UreF"/>
    <property type="match status" value="1"/>
</dbReference>
<keyword evidence="1 3" id="KW-0996">Nickel insertion</keyword>
<evidence type="ECO:0000256" key="2">
    <source>
        <dbReference type="ARBA" id="ARBA00023186"/>
    </source>
</evidence>
<proteinExistence type="inferred from homology"/>
<dbReference type="RefSeq" id="WP_239365738.1">
    <property type="nucleotide sequence ID" value="NZ_JAKREW010000010.1"/>
</dbReference>
<comment type="similarity">
    <text evidence="3">Belongs to the UreF family.</text>
</comment>
<organism evidence="4 5">
    <name type="scientific">Mesorhizobium retamae</name>
    <dbReference type="NCBI Taxonomy" id="2912854"/>
    <lineage>
        <taxon>Bacteria</taxon>
        <taxon>Pseudomonadati</taxon>
        <taxon>Pseudomonadota</taxon>
        <taxon>Alphaproteobacteria</taxon>
        <taxon>Hyphomicrobiales</taxon>
        <taxon>Phyllobacteriaceae</taxon>
        <taxon>Mesorhizobium</taxon>
    </lineage>
</organism>
<name>A0ABS9QEX2_9HYPH</name>
<evidence type="ECO:0000313" key="4">
    <source>
        <dbReference type="EMBL" id="MCG7505974.1"/>
    </source>
</evidence>
<dbReference type="Gene3D" id="1.10.4190.10">
    <property type="entry name" value="Urease accessory protein UreF"/>
    <property type="match status" value="1"/>
</dbReference>
<dbReference type="PANTHER" id="PTHR33620">
    <property type="entry name" value="UREASE ACCESSORY PROTEIN F"/>
    <property type="match status" value="1"/>
</dbReference>
<reference evidence="4 5" key="1">
    <citation type="submission" date="2022-02" db="EMBL/GenBank/DDBJ databases">
        <title>Draft genome sequence of Mezorhizobium retamae strain IRAMC:0171 isolated from Retama raetam nodules.</title>
        <authorList>
            <person name="Bengaied R."/>
            <person name="Sbissi I."/>
            <person name="Huber K."/>
            <person name="Ghodbane F."/>
            <person name="Nouioui I."/>
            <person name="Tarhouni M."/>
            <person name="Gtari M."/>
        </authorList>
    </citation>
    <scope>NUCLEOTIDE SEQUENCE [LARGE SCALE GENOMIC DNA]</scope>
    <source>
        <strain evidence="4 5">IRAMC:0171</strain>
    </source>
</reference>
<sequence>MVIITVGAMATTTTDPGQALLRLLGWLSPVFPVGSYSYSHGLEQAAHDGLVADASSLKGWLTDLIERGSAWNDALLLAESWRLSRQDCDLADIAALAEALAGGRERHLESLSQGSAFLEAAQSWPLKALQRLPRPCAYPVAVGALAGAHDIALTSTLTAFLQAFTLNQLQASIRLSVTGQSGVTALMAGLEPVILDTARRAAQATLDDLGAATFLGEIMAMKHETLHSRLFRS</sequence>
<comment type="subunit">
    <text evidence="3">UreD, UreF and UreG form a complex that acts as a GTP-hydrolysis-dependent molecular chaperone, activating the urease apoprotein by helping to assemble the nickel containing metallocenter of UreC. The UreE protein probably delivers the nickel.</text>
</comment>
<evidence type="ECO:0000256" key="1">
    <source>
        <dbReference type="ARBA" id="ARBA00022988"/>
    </source>
</evidence>
<comment type="subcellular location">
    <subcellularLocation>
        <location evidence="3">Cytoplasm</location>
    </subcellularLocation>
</comment>
<keyword evidence="5" id="KW-1185">Reference proteome</keyword>
<dbReference type="InterPro" id="IPR038277">
    <property type="entry name" value="UreF_sf"/>
</dbReference>
<keyword evidence="2 3" id="KW-0143">Chaperone</keyword>
<dbReference type="PANTHER" id="PTHR33620:SF1">
    <property type="entry name" value="UREASE ACCESSORY PROTEIN F"/>
    <property type="match status" value="1"/>
</dbReference>
<protein>
    <recommendedName>
        <fullName evidence="3">Urease accessory protein UreF</fullName>
    </recommendedName>
</protein>
<dbReference type="Pfam" id="PF01730">
    <property type="entry name" value="UreF"/>
    <property type="match status" value="1"/>
</dbReference>